<protein>
    <recommendedName>
        <fullName evidence="4">Cystatin domain-containing protein</fullName>
    </recommendedName>
</protein>
<dbReference type="PROSITE" id="PS00287">
    <property type="entry name" value="CYSTATIN"/>
    <property type="match status" value="1"/>
</dbReference>
<dbReference type="EMBL" id="JBCNJP010000012">
    <property type="protein sequence ID" value="KAK9069756.1"/>
    <property type="molecule type" value="Genomic_DNA"/>
</dbReference>
<dbReference type="Gene3D" id="3.10.450.10">
    <property type="match status" value="1"/>
</dbReference>
<dbReference type="Pfam" id="PF16845">
    <property type="entry name" value="SQAPI"/>
    <property type="match status" value="1"/>
</dbReference>
<keyword evidence="3" id="KW-0732">Signal</keyword>
<evidence type="ECO:0000313" key="5">
    <source>
        <dbReference type="EMBL" id="KAK9069756.1"/>
    </source>
</evidence>
<keyword evidence="2" id="KW-0789">Thiol protease inhibitor</keyword>
<reference evidence="5 6" key="1">
    <citation type="submission" date="2024-04" db="EMBL/GenBank/DDBJ databases">
        <title>The reference genome of an endangered Asteraceae, Deinandra increscens subsp. villosa, native to the Central Coast of California.</title>
        <authorList>
            <person name="Guilliams M."/>
            <person name="Hasenstab-Lehman K."/>
            <person name="Meyer R."/>
            <person name="Mcevoy S."/>
        </authorList>
    </citation>
    <scope>NUCLEOTIDE SEQUENCE [LARGE SCALE GENOMIC DNA]</scope>
    <source>
        <tissue evidence="5">Leaf</tissue>
    </source>
</reference>
<dbReference type="GO" id="GO:0004869">
    <property type="term" value="F:cysteine-type endopeptidase inhibitor activity"/>
    <property type="evidence" value="ECO:0007669"/>
    <property type="project" value="UniProtKB-KW"/>
</dbReference>
<dbReference type="Proteomes" id="UP001408789">
    <property type="component" value="Unassembled WGS sequence"/>
</dbReference>
<dbReference type="PANTHER" id="PTHR47364:SF2">
    <property type="entry name" value="CYSTEINE PROTEINASE INHIBITOR 5"/>
    <property type="match status" value="1"/>
</dbReference>
<keyword evidence="1" id="KW-0646">Protease inhibitor</keyword>
<sequence>MHNLFITTILILFLFSNSSATLGGGVPRSGGWNPIPDVTNPTVVDIGKFAINEHNKQDRASLKFGKIVKGEQQVVAGMNYNLTISAVEGSADKSYVALVYDKPWEKIRQLVSFKGPV</sequence>
<organism evidence="5 6">
    <name type="scientific">Deinandra increscens subsp. villosa</name>
    <dbReference type="NCBI Taxonomy" id="3103831"/>
    <lineage>
        <taxon>Eukaryota</taxon>
        <taxon>Viridiplantae</taxon>
        <taxon>Streptophyta</taxon>
        <taxon>Embryophyta</taxon>
        <taxon>Tracheophyta</taxon>
        <taxon>Spermatophyta</taxon>
        <taxon>Magnoliopsida</taxon>
        <taxon>eudicotyledons</taxon>
        <taxon>Gunneridae</taxon>
        <taxon>Pentapetalae</taxon>
        <taxon>asterids</taxon>
        <taxon>campanulids</taxon>
        <taxon>Asterales</taxon>
        <taxon>Asteraceae</taxon>
        <taxon>Asteroideae</taxon>
        <taxon>Heliantheae alliance</taxon>
        <taxon>Madieae</taxon>
        <taxon>Madiinae</taxon>
        <taxon>Deinandra</taxon>
    </lineage>
</organism>
<feature type="signal peptide" evidence="3">
    <location>
        <begin position="1"/>
        <end position="20"/>
    </location>
</feature>
<dbReference type="InterPro" id="IPR046350">
    <property type="entry name" value="Cystatin_sf"/>
</dbReference>
<evidence type="ECO:0000313" key="6">
    <source>
        <dbReference type="Proteomes" id="UP001408789"/>
    </source>
</evidence>
<dbReference type="SUPFAM" id="SSF54403">
    <property type="entry name" value="Cystatin/monellin"/>
    <property type="match status" value="1"/>
</dbReference>
<evidence type="ECO:0000256" key="1">
    <source>
        <dbReference type="ARBA" id="ARBA00022690"/>
    </source>
</evidence>
<evidence type="ECO:0000259" key="4">
    <source>
        <dbReference type="SMART" id="SM00043"/>
    </source>
</evidence>
<accession>A0AAP0D8H0</accession>
<dbReference type="PANTHER" id="PTHR47364">
    <property type="entry name" value="CYSTEINE PROTEINASE INHIBITOR 5"/>
    <property type="match status" value="1"/>
</dbReference>
<feature type="chain" id="PRO_5042968178" description="Cystatin domain-containing protein" evidence="3">
    <location>
        <begin position="21"/>
        <end position="117"/>
    </location>
</feature>
<dbReference type="SMART" id="SM00043">
    <property type="entry name" value="CY"/>
    <property type="match status" value="1"/>
</dbReference>
<feature type="domain" description="Cystatin" evidence="4">
    <location>
        <begin position="27"/>
        <end position="116"/>
    </location>
</feature>
<keyword evidence="6" id="KW-1185">Reference proteome</keyword>
<evidence type="ECO:0000256" key="2">
    <source>
        <dbReference type="ARBA" id="ARBA00022704"/>
    </source>
</evidence>
<dbReference type="InterPro" id="IPR000010">
    <property type="entry name" value="Cystatin_dom"/>
</dbReference>
<name>A0AAP0D8H0_9ASTR</name>
<comment type="caution">
    <text evidence="5">The sequence shown here is derived from an EMBL/GenBank/DDBJ whole genome shotgun (WGS) entry which is preliminary data.</text>
</comment>
<dbReference type="CDD" id="cd00042">
    <property type="entry name" value="CY"/>
    <property type="match status" value="1"/>
</dbReference>
<proteinExistence type="predicted"/>
<dbReference type="InterPro" id="IPR018073">
    <property type="entry name" value="Prot_inh_cystat_CS"/>
</dbReference>
<dbReference type="AlphaFoldDB" id="A0AAP0D8H0"/>
<gene>
    <name evidence="5" type="ORF">SSX86_010150</name>
</gene>
<evidence type="ECO:0000256" key="3">
    <source>
        <dbReference type="SAM" id="SignalP"/>
    </source>
</evidence>